<evidence type="ECO:0000313" key="3">
    <source>
        <dbReference type="EMBL" id="OGK61968.1"/>
    </source>
</evidence>
<dbReference type="CDD" id="cd00004">
    <property type="entry name" value="Sortase"/>
    <property type="match status" value="1"/>
</dbReference>
<dbReference type="GO" id="GO:0016787">
    <property type="term" value="F:hydrolase activity"/>
    <property type="evidence" value="ECO:0007669"/>
    <property type="project" value="UniProtKB-KW"/>
</dbReference>
<keyword evidence="2" id="KW-0812">Transmembrane</keyword>
<proteinExistence type="predicted"/>
<sequence>MPAVKSLKRNKLTRVLFIASLFFLIASFLILILTYQPVVLEELKYAIKRPQTQIVPQDKEFGIVIPKINANAKIVRDVDPYIASIYQPALAQGVAHAFGTGLPGEKANIFLFAHSSGNWYQANRYNSVFYLLYKLKPKDEIQVYFINSLFKYQVQSLEYVEPDRIDYLSRESAEETLTLMTCWPPGTTQKRLILKAKRIID</sequence>
<dbReference type="Proteomes" id="UP000178450">
    <property type="component" value="Unassembled WGS sequence"/>
</dbReference>
<evidence type="ECO:0000256" key="1">
    <source>
        <dbReference type="ARBA" id="ARBA00022801"/>
    </source>
</evidence>
<evidence type="ECO:0008006" key="5">
    <source>
        <dbReference type="Google" id="ProtNLM"/>
    </source>
</evidence>
<dbReference type="NCBIfam" id="TIGR01076">
    <property type="entry name" value="sortase_fam"/>
    <property type="match status" value="1"/>
</dbReference>
<dbReference type="SUPFAM" id="SSF63817">
    <property type="entry name" value="Sortase"/>
    <property type="match status" value="1"/>
</dbReference>
<evidence type="ECO:0000256" key="2">
    <source>
        <dbReference type="SAM" id="Phobius"/>
    </source>
</evidence>
<keyword evidence="1" id="KW-0378">Hydrolase</keyword>
<reference evidence="3 4" key="1">
    <citation type="journal article" date="2016" name="Nat. Commun.">
        <title>Thousands of microbial genomes shed light on interconnected biogeochemical processes in an aquifer system.</title>
        <authorList>
            <person name="Anantharaman K."/>
            <person name="Brown C.T."/>
            <person name="Hug L.A."/>
            <person name="Sharon I."/>
            <person name="Castelle C.J."/>
            <person name="Probst A.J."/>
            <person name="Thomas B.C."/>
            <person name="Singh A."/>
            <person name="Wilkins M.J."/>
            <person name="Karaoz U."/>
            <person name="Brodie E.L."/>
            <person name="Williams K.H."/>
            <person name="Hubbard S.S."/>
            <person name="Banfield J.F."/>
        </authorList>
    </citation>
    <scope>NUCLEOTIDE SEQUENCE [LARGE SCALE GENOMIC DNA]</scope>
</reference>
<feature type="transmembrane region" description="Helical" evidence="2">
    <location>
        <begin position="12"/>
        <end position="35"/>
    </location>
</feature>
<accession>A0A1F7K256</accession>
<dbReference type="InterPro" id="IPR023365">
    <property type="entry name" value="Sortase_dom-sf"/>
</dbReference>
<keyword evidence="2" id="KW-0472">Membrane</keyword>
<dbReference type="AlphaFoldDB" id="A0A1F7K256"/>
<organism evidence="3 4">
    <name type="scientific">Candidatus Roizmanbacteria bacterium RIFOXYA1_FULL_41_12</name>
    <dbReference type="NCBI Taxonomy" id="1802082"/>
    <lineage>
        <taxon>Bacteria</taxon>
        <taxon>Candidatus Roizmaniibacteriota</taxon>
    </lineage>
</organism>
<gene>
    <name evidence="3" type="ORF">A2209_00535</name>
</gene>
<dbReference type="EMBL" id="MGBG01000024">
    <property type="protein sequence ID" value="OGK61968.1"/>
    <property type="molecule type" value="Genomic_DNA"/>
</dbReference>
<dbReference type="Pfam" id="PF04203">
    <property type="entry name" value="Sortase"/>
    <property type="match status" value="1"/>
</dbReference>
<evidence type="ECO:0000313" key="4">
    <source>
        <dbReference type="Proteomes" id="UP000178450"/>
    </source>
</evidence>
<name>A0A1F7K256_9BACT</name>
<keyword evidence="2" id="KW-1133">Transmembrane helix</keyword>
<comment type="caution">
    <text evidence="3">The sequence shown here is derived from an EMBL/GenBank/DDBJ whole genome shotgun (WGS) entry which is preliminary data.</text>
</comment>
<protein>
    <recommendedName>
        <fullName evidence="5">Sortase</fullName>
    </recommendedName>
</protein>
<dbReference type="Gene3D" id="2.40.260.10">
    <property type="entry name" value="Sortase"/>
    <property type="match status" value="1"/>
</dbReference>
<dbReference type="InterPro" id="IPR005754">
    <property type="entry name" value="Sortase"/>
</dbReference>